<keyword evidence="3" id="KW-1185">Reference proteome</keyword>
<feature type="transmembrane region" description="Helical" evidence="1">
    <location>
        <begin position="75"/>
        <end position="95"/>
    </location>
</feature>
<evidence type="ECO:0000256" key="1">
    <source>
        <dbReference type="SAM" id="Phobius"/>
    </source>
</evidence>
<accession>A0A3L8P318</accession>
<evidence type="ECO:0000313" key="3">
    <source>
        <dbReference type="Proteomes" id="UP000281708"/>
    </source>
</evidence>
<keyword evidence="1" id="KW-1133">Transmembrane helix</keyword>
<comment type="caution">
    <text evidence="2">The sequence shown here is derived from an EMBL/GenBank/DDBJ whole genome shotgun (WGS) entry which is preliminary data.</text>
</comment>
<keyword evidence="1" id="KW-0812">Transmembrane</keyword>
<dbReference type="Pfam" id="PF02325">
    <property type="entry name" value="CCB3_YggT"/>
    <property type="match status" value="1"/>
</dbReference>
<dbReference type="OrthoDB" id="3216131at2"/>
<proteinExistence type="predicted"/>
<gene>
    <name evidence="2" type="ORF">D9V37_10280</name>
</gene>
<dbReference type="GO" id="GO:0016020">
    <property type="term" value="C:membrane"/>
    <property type="evidence" value="ECO:0007669"/>
    <property type="project" value="InterPro"/>
</dbReference>
<organism evidence="2 3">
    <name type="scientific">Nocardioides mangrovicus</name>
    <dbReference type="NCBI Taxonomy" id="2478913"/>
    <lineage>
        <taxon>Bacteria</taxon>
        <taxon>Bacillati</taxon>
        <taxon>Actinomycetota</taxon>
        <taxon>Actinomycetes</taxon>
        <taxon>Propionibacteriales</taxon>
        <taxon>Nocardioidaceae</taxon>
        <taxon>Nocardioides</taxon>
    </lineage>
</organism>
<dbReference type="Proteomes" id="UP000281708">
    <property type="component" value="Unassembled WGS sequence"/>
</dbReference>
<dbReference type="AlphaFoldDB" id="A0A3L8P318"/>
<protein>
    <submittedName>
        <fullName evidence="2">YggT family protein</fullName>
    </submittedName>
</protein>
<dbReference type="EMBL" id="RDBE01000007">
    <property type="protein sequence ID" value="RLV48969.1"/>
    <property type="molecule type" value="Genomic_DNA"/>
</dbReference>
<sequence length="96" mass="10601">MAVIGTVLSSVVLLFILLLFARFVMDWVQVFARDWVPHGFSLVVLEAIYSVTDPPIKAVRKVLPPIRLGAMALDLSPLIVLLIAYILLRLIGVVFG</sequence>
<reference evidence="2 3" key="1">
    <citation type="submission" date="2018-10" db="EMBL/GenBank/DDBJ databases">
        <title>Marmoricola sp. 4Q3S-7 whole genome shotgun sequence.</title>
        <authorList>
            <person name="Li F."/>
        </authorList>
    </citation>
    <scope>NUCLEOTIDE SEQUENCE [LARGE SCALE GENOMIC DNA]</scope>
    <source>
        <strain evidence="2 3">4Q3S-7</strain>
    </source>
</reference>
<keyword evidence="1" id="KW-0472">Membrane</keyword>
<name>A0A3L8P318_9ACTN</name>
<evidence type="ECO:0000313" key="2">
    <source>
        <dbReference type="EMBL" id="RLV48969.1"/>
    </source>
</evidence>
<dbReference type="RefSeq" id="WP_121806073.1">
    <property type="nucleotide sequence ID" value="NZ_RDBE01000007.1"/>
</dbReference>
<dbReference type="InterPro" id="IPR003425">
    <property type="entry name" value="CCB3/YggT"/>
</dbReference>